<dbReference type="GO" id="GO:0008237">
    <property type="term" value="F:metallopeptidase activity"/>
    <property type="evidence" value="ECO:0007669"/>
    <property type="project" value="UniProtKB-KW"/>
</dbReference>
<evidence type="ECO:0000259" key="2">
    <source>
        <dbReference type="Pfam" id="PF02517"/>
    </source>
</evidence>
<evidence type="ECO:0000313" key="4">
    <source>
        <dbReference type="Proteomes" id="UP001152173"/>
    </source>
</evidence>
<dbReference type="AlphaFoldDB" id="A0A9X3LJZ4"/>
<organism evidence="3 4">
    <name type="scientific">Paenisporosarcina quisquiliarum</name>
    <dbReference type="NCBI Taxonomy" id="365346"/>
    <lineage>
        <taxon>Bacteria</taxon>
        <taxon>Bacillati</taxon>
        <taxon>Bacillota</taxon>
        <taxon>Bacilli</taxon>
        <taxon>Bacillales</taxon>
        <taxon>Caryophanaceae</taxon>
        <taxon>Paenisporosarcina</taxon>
    </lineage>
</organism>
<dbReference type="Pfam" id="PF02517">
    <property type="entry name" value="Rce1-like"/>
    <property type="match status" value="1"/>
</dbReference>
<keyword evidence="4" id="KW-1185">Reference proteome</keyword>
<keyword evidence="1" id="KW-0472">Membrane</keyword>
<feature type="transmembrane region" description="Helical" evidence="1">
    <location>
        <begin position="196"/>
        <end position="217"/>
    </location>
</feature>
<comment type="caution">
    <text evidence="3">The sequence shown here is derived from an EMBL/GenBank/DDBJ whole genome shotgun (WGS) entry which is preliminary data.</text>
</comment>
<keyword evidence="3" id="KW-0378">Hydrolase</keyword>
<dbReference type="InterPro" id="IPR003675">
    <property type="entry name" value="Rce1/LyrA-like_dom"/>
</dbReference>
<feature type="transmembrane region" description="Helical" evidence="1">
    <location>
        <begin position="62"/>
        <end position="88"/>
    </location>
</feature>
<evidence type="ECO:0000313" key="3">
    <source>
        <dbReference type="EMBL" id="MCZ8538431.1"/>
    </source>
</evidence>
<accession>A0A9X3LJZ4</accession>
<dbReference type="EMBL" id="JAMKBJ010000017">
    <property type="protein sequence ID" value="MCZ8538431.1"/>
    <property type="molecule type" value="Genomic_DNA"/>
</dbReference>
<dbReference type="GO" id="GO:0080120">
    <property type="term" value="P:CAAX-box protein maturation"/>
    <property type="evidence" value="ECO:0007669"/>
    <property type="project" value="UniProtKB-ARBA"/>
</dbReference>
<name>A0A9X3LJZ4_9BACL</name>
<keyword evidence="1" id="KW-0812">Transmembrane</keyword>
<feature type="transmembrane region" description="Helical" evidence="1">
    <location>
        <begin position="170"/>
        <end position="189"/>
    </location>
</feature>
<feature type="transmembrane region" description="Helical" evidence="1">
    <location>
        <begin position="100"/>
        <end position="121"/>
    </location>
</feature>
<keyword evidence="1" id="KW-1133">Transmembrane helix</keyword>
<dbReference type="GO" id="GO:0004175">
    <property type="term" value="F:endopeptidase activity"/>
    <property type="evidence" value="ECO:0007669"/>
    <property type="project" value="UniProtKB-ARBA"/>
</dbReference>
<evidence type="ECO:0000256" key="1">
    <source>
        <dbReference type="SAM" id="Phobius"/>
    </source>
</evidence>
<gene>
    <name evidence="3" type="ORF">M9R32_14640</name>
</gene>
<reference evidence="3" key="1">
    <citation type="submission" date="2022-05" db="EMBL/GenBank/DDBJ databases">
        <authorList>
            <person name="Colautti A."/>
            <person name="Iacumin L."/>
        </authorList>
    </citation>
    <scope>NUCLEOTIDE SEQUENCE</scope>
    <source>
        <strain evidence="3">SK 55</strain>
    </source>
</reference>
<proteinExistence type="predicted"/>
<sequence>MKNVIYLFGPTIMIFLGINTFESIPITFVLFYSWLFLIPLLSYYRNPTLKSSFYESIKKERTLASFMTGLISGLLCAIIIFSSMSLAIGSLFEIEEVSKILVAWKFSGSVVWFYIFILIFINPFLEEWYWREFMYTRYLDKLGTLGSVIVTSFFYAIYHLLVLIPLVDMPLSLIATIPVLVAGLLWGSFRMVFASISASTISHMLADIGIILFYIVYLKT</sequence>
<protein>
    <submittedName>
        <fullName evidence="3">CPBP family intramembrane metalloprotease</fullName>
    </submittedName>
</protein>
<feature type="transmembrane region" description="Helical" evidence="1">
    <location>
        <begin position="142"/>
        <end position="164"/>
    </location>
</feature>
<keyword evidence="3" id="KW-0482">Metalloprotease</keyword>
<feature type="transmembrane region" description="Helical" evidence="1">
    <location>
        <begin position="12"/>
        <end position="41"/>
    </location>
</feature>
<dbReference type="RefSeq" id="WP_269927498.1">
    <property type="nucleotide sequence ID" value="NZ_JAMKBJ010000017.1"/>
</dbReference>
<keyword evidence="3" id="KW-0645">Protease</keyword>
<feature type="domain" description="CAAX prenyl protease 2/Lysostaphin resistance protein A-like" evidence="2">
    <location>
        <begin position="111"/>
        <end position="208"/>
    </location>
</feature>
<dbReference type="Proteomes" id="UP001152173">
    <property type="component" value="Unassembled WGS sequence"/>
</dbReference>